<dbReference type="Proteomes" id="UP000547879">
    <property type="component" value="Unassembled WGS sequence"/>
</dbReference>
<sequence>MLHARVRTWPRLAKVAISPHMIGEKQETGYQ</sequence>
<accession>A0A7X0CZ61</accession>
<protein>
    <submittedName>
        <fullName evidence="1">Uncharacterized protein</fullName>
    </submittedName>
</protein>
<name>A0A7X0CZ61_9HYPH</name>
<reference evidence="1 2" key="1">
    <citation type="submission" date="2020-08" db="EMBL/GenBank/DDBJ databases">
        <title>Genomic Encyclopedia of Type Strains, Phase IV (KMG-IV): sequencing the most valuable type-strain genomes for metagenomic binning, comparative biology and taxonomic classification.</title>
        <authorList>
            <person name="Goeker M."/>
        </authorList>
    </citation>
    <scope>NUCLEOTIDE SEQUENCE [LARGE SCALE GENOMIC DNA]</scope>
    <source>
        <strain evidence="1 2">DSM 100734</strain>
    </source>
</reference>
<evidence type="ECO:0000313" key="1">
    <source>
        <dbReference type="EMBL" id="MBB6162010.1"/>
    </source>
</evidence>
<dbReference type="EMBL" id="JACHEG010000002">
    <property type="protein sequence ID" value="MBB6162010.1"/>
    <property type="molecule type" value="Genomic_DNA"/>
</dbReference>
<dbReference type="AlphaFoldDB" id="A0A7X0CZ61"/>
<gene>
    <name evidence="1" type="ORF">HNQ72_001828</name>
</gene>
<evidence type="ECO:0000313" key="2">
    <source>
        <dbReference type="Proteomes" id="UP000547879"/>
    </source>
</evidence>
<proteinExistence type="predicted"/>
<organism evidence="1 2">
    <name type="scientific">Rhizobium wenxiniae</name>
    <dbReference type="NCBI Taxonomy" id="1737357"/>
    <lineage>
        <taxon>Bacteria</taxon>
        <taxon>Pseudomonadati</taxon>
        <taxon>Pseudomonadota</taxon>
        <taxon>Alphaproteobacteria</taxon>
        <taxon>Hyphomicrobiales</taxon>
        <taxon>Rhizobiaceae</taxon>
        <taxon>Rhizobium/Agrobacterium group</taxon>
        <taxon>Rhizobium</taxon>
    </lineage>
</organism>
<comment type="caution">
    <text evidence="1">The sequence shown here is derived from an EMBL/GenBank/DDBJ whole genome shotgun (WGS) entry which is preliminary data.</text>
</comment>
<keyword evidence="2" id="KW-1185">Reference proteome</keyword>